<evidence type="ECO:0000256" key="1">
    <source>
        <dbReference type="ARBA" id="ARBA00022603"/>
    </source>
</evidence>
<dbReference type="PANTHER" id="PTHR11006:SF89">
    <property type="entry name" value="PROTEIN ARGININE N-METHYLTRANSFERASE 3-RELATED"/>
    <property type="match status" value="1"/>
</dbReference>
<dbReference type="AlphaFoldDB" id="A0AAW1W069"/>
<comment type="caution">
    <text evidence="11">The sequence shown here is derived from an EMBL/GenBank/DDBJ whole genome shotgun (WGS) entry which is preliminary data.</text>
</comment>
<keyword evidence="3 6" id="KW-0949">S-adenosyl-L-methionine</keyword>
<dbReference type="SUPFAM" id="SSF53335">
    <property type="entry name" value="S-adenosyl-L-methionine-dependent methyltransferases"/>
    <property type="match status" value="1"/>
</dbReference>
<comment type="catalytic activity">
    <reaction evidence="5">
        <text>L-arginyl-[protein] + S-adenosyl-L-methionine = N(omega)-methyl-L-arginyl-[protein] + S-adenosyl-L-homocysteine + H(+)</text>
        <dbReference type="Rhea" id="RHEA:48100"/>
        <dbReference type="Rhea" id="RHEA-COMP:10532"/>
        <dbReference type="Rhea" id="RHEA-COMP:11990"/>
        <dbReference type="ChEBI" id="CHEBI:15378"/>
        <dbReference type="ChEBI" id="CHEBI:29965"/>
        <dbReference type="ChEBI" id="CHEBI:57856"/>
        <dbReference type="ChEBI" id="CHEBI:59789"/>
        <dbReference type="ChEBI" id="CHEBI:65280"/>
    </reaction>
    <physiologicalReaction direction="left-to-right" evidence="5">
        <dbReference type="Rhea" id="RHEA:48101"/>
    </physiologicalReaction>
</comment>
<dbReference type="InterPro" id="IPR055135">
    <property type="entry name" value="PRMT_dom"/>
</dbReference>
<name>A0AAW1W069_RUBAR</name>
<evidence type="ECO:0000256" key="6">
    <source>
        <dbReference type="PROSITE-ProRule" id="PRU01015"/>
    </source>
</evidence>
<evidence type="ECO:0000256" key="7">
    <source>
        <dbReference type="SAM" id="MobiDB-lite"/>
    </source>
</evidence>
<evidence type="ECO:0000259" key="10">
    <source>
        <dbReference type="Pfam" id="PF22528"/>
    </source>
</evidence>
<feature type="domain" description="Methyltransferase" evidence="9">
    <location>
        <begin position="302"/>
        <end position="416"/>
    </location>
</feature>
<organism evidence="11 12">
    <name type="scientific">Rubus argutus</name>
    <name type="common">Southern blackberry</name>
    <dbReference type="NCBI Taxonomy" id="59490"/>
    <lineage>
        <taxon>Eukaryota</taxon>
        <taxon>Viridiplantae</taxon>
        <taxon>Streptophyta</taxon>
        <taxon>Embryophyta</taxon>
        <taxon>Tracheophyta</taxon>
        <taxon>Spermatophyta</taxon>
        <taxon>Magnoliopsida</taxon>
        <taxon>eudicotyledons</taxon>
        <taxon>Gunneridae</taxon>
        <taxon>Pentapetalae</taxon>
        <taxon>rosids</taxon>
        <taxon>fabids</taxon>
        <taxon>Rosales</taxon>
        <taxon>Rosaceae</taxon>
        <taxon>Rosoideae</taxon>
        <taxon>Rosoideae incertae sedis</taxon>
        <taxon>Rubus</taxon>
    </lineage>
</organism>
<feature type="compositionally biased region" description="Low complexity" evidence="7">
    <location>
        <begin position="206"/>
        <end position="219"/>
    </location>
</feature>
<protein>
    <recommendedName>
        <fullName evidence="13">Protein arginine methyltransferase 3</fullName>
    </recommendedName>
</protein>
<dbReference type="GO" id="GO:0035242">
    <property type="term" value="F:protein-arginine omega-N asymmetric methyltransferase activity"/>
    <property type="evidence" value="ECO:0007669"/>
    <property type="project" value="UniProtKB-EC"/>
</dbReference>
<dbReference type="Gene3D" id="2.70.160.11">
    <property type="entry name" value="Hnrnp arginine n-methyltransferase1"/>
    <property type="match status" value="1"/>
</dbReference>
<dbReference type="InterPro" id="IPR029063">
    <property type="entry name" value="SAM-dependent_MTases_sf"/>
</dbReference>
<dbReference type="InterPro" id="IPR041698">
    <property type="entry name" value="Methyltransf_25"/>
</dbReference>
<dbReference type="PROSITE" id="PS51678">
    <property type="entry name" value="SAM_MT_PRMT"/>
    <property type="match status" value="1"/>
</dbReference>
<evidence type="ECO:0000256" key="3">
    <source>
        <dbReference type="ARBA" id="ARBA00022691"/>
    </source>
</evidence>
<gene>
    <name evidence="11" type="ORF">M0R45_036532</name>
</gene>
<dbReference type="PANTHER" id="PTHR11006">
    <property type="entry name" value="PROTEIN ARGININE N-METHYLTRANSFERASE"/>
    <property type="match status" value="1"/>
</dbReference>
<dbReference type="Pfam" id="PF13649">
    <property type="entry name" value="Methyltransf_25"/>
    <property type="match status" value="1"/>
</dbReference>
<evidence type="ECO:0008006" key="13">
    <source>
        <dbReference type="Google" id="ProtNLM"/>
    </source>
</evidence>
<keyword evidence="2 6" id="KW-0808">Transferase</keyword>
<dbReference type="EMBL" id="JBEDUW010000007">
    <property type="protein sequence ID" value="KAK9912681.1"/>
    <property type="molecule type" value="Genomic_DNA"/>
</dbReference>
<evidence type="ECO:0000256" key="5">
    <source>
        <dbReference type="ARBA" id="ARBA00049303"/>
    </source>
</evidence>
<accession>A0AAW1W069</accession>
<feature type="domain" description="Protein arginine N-methyltransferase" evidence="10">
    <location>
        <begin position="423"/>
        <end position="505"/>
    </location>
</feature>
<evidence type="ECO:0000313" key="12">
    <source>
        <dbReference type="Proteomes" id="UP001457282"/>
    </source>
</evidence>
<evidence type="ECO:0000256" key="4">
    <source>
        <dbReference type="ARBA" id="ARBA00047384"/>
    </source>
</evidence>
<dbReference type="SUPFAM" id="SSF57667">
    <property type="entry name" value="beta-beta-alpha zinc fingers"/>
    <property type="match status" value="1"/>
</dbReference>
<evidence type="ECO:0000256" key="2">
    <source>
        <dbReference type="ARBA" id="ARBA00022679"/>
    </source>
</evidence>
<dbReference type="Gene3D" id="3.40.50.150">
    <property type="entry name" value="Vaccinia Virus protein VP39"/>
    <property type="match status" value="1"/>
</dbReference>
<dbReference type="Pfam" id="PF22528">
    <property type="entry name" value="PRMT_C"/>
    <property type="match status" value="1"/>
</dbReference>
<feature type="domain" description="ZN622/Rei1/Reh1 zinc finger C2H2-type" evidence="8">
    <location>
        <begin position="45"/>
        <end position="119"/>
    </location>
</feature>
<feature type="region of interest" description="Disordered" evidence="7">
    <location>
        <begin position="192"/>
        <end position="231"/>
    </location>
</feature>
<dbReference type="GO" id="GO:0005634">
    <property type="term" value="C:nucleus"/>
    <property type="evidence" value="ECO:0007669"/>
    <property type="project" value="TreeGrafter"/>
</dbReference>
<sequence>MANNTEYEPTLTDDEDEVEELQEWDDWNAEEEEEESSDLDSELLCLFCDSRYTSCDELFDHCSSTHRFDFRAIRKALGLSFYSSFKLINYVRSQVAENRCWSCGLTCLSNKDLQNHLHETVNLKDIKPLWNSDEYLQPFLQDDSVLYNFGEDEEGEDDYSVAVDKDELMSDVHYFEEICIDHEIHVEKIATDSDTSCESGKRDVDSSSNGYSNTASSSGKVTANGVSSGEHVGSADKMTIVKNIRAYIPNHGSKGIKNINDDYFASYSSFGIHREMLSDKVRMDAYGQAILKNPSLLKSAIVMDVGCGTGILSLFAAQAGASRVIAVEASEKMAYVATRIAQDNGLLWKCPAGSTTQGSGVIEVVQGMVEELDKSKVIQPHSVDVLLSEWMGYCLLYEAMLSSVLFARDKWLKPGGAILPDTATIVVVAGFGKCATSLPFWENVYGFNMSCVGKELFDGAAKVPIVDVVEDRGLVTSAAILQTFDLVTMKPDEVDFTASVELGTKLRSAAVGTEKTAGIDPHGRKHSWPVQLFIYVSLIDPDLPELQSISTLTIP</sequence>
<dbReference type="GO" id="GO:0032259">
    <property type="term" value="P:methylation"/>
    <property type="evidence" value="ECO:0007669"/>
    <property type="project" value="UniProtKB-KW"/>
</dbReference>
<dbReference type="InterPro" id="IPR025799">
    <property type="entry name" value="Arg_MeTrfase"/>
</dbReference>
<dbReference type="InterPro" id="IPR036236">
    <property type="entry name" value="Znf_C2H2_sf"/>
</dbReference>
<dbReference type="FunFam" id="3.40.50.150:FF:000016">
    <property type="entry name" value="Protein arginine N-methyltransferase 6"/>
    <property type="match status" value="1"/>
</dbReference>
<evidence type="ECO:0000259" key="8">
    <source>
        <dbReference type="Pfam" id="PF12756"/>
    </source>
</evidence>
<keyword evidence="12" id="KW-1185">Reference proteome</keyword>
<evidence type="ECO:0000259" key="9">
    <source>
        <dbReference type="Pfam" id="PF13649"/>
    </source>
</evidence>
<proteinExistence type="predicted"/>
<feature type="region of interest" description="Disordered" evidence="7">
    <location>
        <begin position="1"/>
        <end position="20"/>
    </location>
</feature>
<dbReference type="GO" id="GO:0042054">
    <property type="term" value="F:histone methyltransferase activity"/>
    <property type="evidence" value="ECO:0007669"/>
    <property type="project" value="TreeGrafter"/>
</dbReference>
<evidence type="ECO:0000313" key="11">
    <source>
        <dbReference type="EMBL" id="KAK9912681.1"/>
    </source>
</evidence>
<dbReference type="Proteomes" id="UP001457282">
    <property type="component" value="Unassembled WGS sequence"/>
</dbReference>
<dbReference type="InterPro" id="IPR041661">
    <property type="entry name" value="ZN622/Rei1/Reh1_Znf-C2H2"/>
</dbReference>
<feature type="compositionally biased region" description="Acidic residues" evidence="7">
    <location>
        <begin position="11"/>
        <end position="20"/>
    </location>
</feature>
<keyword evidence="1 6" id="KW-0489">Methyltransferase</keyword>
<reference evidence="11 12" key="1">
    <citation type="journal article" date="2023" name="G3 (Bethesda)">
        <title>A chromosome-length genome assembly and annotation of blackberry (Rubus argutus, cv. 'Hillquist').</title>
        <authorList>
            <person name="Bruna T."/>
            <person name="Aryal R."/>
            <person name="Dudchenko O."/>
            <person name="Sargent D.J."/>
            <person name="Mead D."/>
            <person name="Buti M."/>
            <person name="Cavallini A."/>
            <person name="Hytonen T."/>
            <person name="Andres J."/>
            <person name="Pham M."/>
            <person name="Weisz D."/>
            <person name="Mascagni F."/>
            <person name="Usai G."/>
            <person name="Natali L."/>
            <person name="Bassil N."/>
            <person name="Fernandez G.E."/>
            <person name="Lomsadze A."/>
            <person name="Armour M."/>
            <person name="Olukolu B."/>
            <person name="Poorten T."/>
            <person name="Britton C."/>
            <person name="Davik J."/>
            <person name="Ashrafi H."/>
            <person name="Aiden E.L."/>
            <person name="Borodovsky M."/>
            <person name="Worthington M."/>
        </authorList>
    </citation>
    <scope>NUCLEOTIDE SEQUENCE [LARGE SCALE GENOMIC DNA]</scope>
    <source>
        <strain evidence="11">PI 553951</strain>
    </source>
</reference>
<dbReference type="CDD" id="cd02440">
    <property type="entry name" value="AdoMet_MTases"/>
    <property type="match status" value="1"/>
</dbReference>
<dbReference type="Pfam" id="PF12756">
    <property type="entry name" value="zf-C2H2_2"/>
    <property type="match status" value="1"/>
</dbReference>
<comment type="catalytic activity">
    <reaction evidence="4">
        <text>L-arginyl-[protein] + 2 S-adenosyl-L-methionine = N(omega),N(omega)-dimethyl-L-arginyl-[protein] + 2 S-adenosyl-L-homocysteine + 2 H(+)</text>
        <dbReference type="Rhea" id="RHEA:48096"/>
        <dbReference type="Rhea" id="RHEA-COMP:10532"/>
        <dbReference type="Rhea" id="RHEA-COMP:11991"/>
        <dbReference type="ChEBI" id="CHEBI:15378"/>
        <dbReference type="ChEBI" id="CHEBI:29965"/>
        <dbReference type="ChEBI" id="CHEBI:57856"/>
        <dbReference type="ChEBI" id="CHEBI:59789"/>
        <dbReference type="ChEBI" id="CHEBI:61897"/>
        <dbReference type="EC" id="2.1.1.319"/>
    </reaction>
    <physiologicalReaction direction="left-to-right" evidence="4">
        <dbReference type="Rhea" id="RHEA:48097"/>
    </physiologicalReaction>
</comment>